<feature type="compositionally biased region" description="Basic and acidic residues" evidence="1">
    <location>
        <begin position="36"/>
        <end position="45"/>
    </location>
</feature>
<keyword evidence="3" id="KW-1185">Reference proteome</keyword>
<comment type="caution">
    <text evidence="2">The sequence shown here is derived from an EMBL/GenBank/DDBJ whole genome shotgun (WGS) entry which is preliminary data.</text>
</comment>
<evidence type="ECO:0000256" key="1">
    <source>
        <dbReference type="SAM" id="MobiDB-lite"/>
    </source>
</evidence>
<reference evidence="2 3" key="1">
    <citation type="journal article" date="2023" name="Plants (Basel)">
        <title>Bridging the Gap: Combining Genomics and Transcriptomics Approaches to Understand Stylosanthes scabra, an Orphan Legume from the Brazilian Caatinga.</title>
        <authorList>
            <person name="Ferreira-Neto J.R.C."/>
            <person name="da Silva M.D."/>
            <person name="Binneck E."/>
            <person name="de Melo N.F."/>
            <person name="da Silva R.H."/>
            <person name="de Melo A.L.T.M."/>
            <person name="Pandolfi V."/>
            <person name="Bustamante F.O."/>
            <person name="Brasileiro-Vidal A.C."/>
            <person name="Benko-Iseppon A.M."/>
        </authorList>
    </citation>
    <scope>NUCLEOTIDE SEQUENCE [LARGE SCALE GENOMIC DNA]</scope>
    <source>
        <tissue evidence="2">Leaves</tissue>
    </source>
</reference>
<evidence type="ECO:0000313" key="2">
    <source>
        <dbReference type="EMBL" id="MED6136910.1"/>
    </source>
</evidence>
<protein>
    <submittedName>
        <fullName evidence="2">Uncharacterized protein</fullName>
    </submittedName>
</protein>
<accession>A0ABU6SLH9</accession>
<dbReference type="EMBL" id="JASCZI010060943">
    <property type="protein sequence ID" value="MED6136910.1"/>
    <property type="molecule type" value="Genomic_DNA"/>
</dbReference>
<organism evidence="2 3">
    <name type="scientific">Stylosanthes scabra</name>
    <dbReference type="NCBI Taxonomy" id="79078"/>
    <lineage>
        <taxon>Eukaryota</taxon>
        <taxon>Viridiplantae</taxon>
        <taxon>Streptophyta</taxon>
        <taxon>Embryophyta</taxon>
        <taxon>Tracheophyta</taxon>
        <taxon>Spermatophyta</taxon>
        <taxon>Magnoliopsida</taxon>
        <taxon>eudicotyledons</taxon>
        <taxon>Gunneridae</taxon>
        <taxon>Pentapetalae</taxon>
        <taxon>rosids</taxon>
        <taxon>fabids</taxon>
        <taxon>Fabales</taxon>
        <taxon>Fabaceae</taxon>
        <taxon>Papilionoideae</taxon>
        <taxon>50 kb inversion clade</taxon>
        <taxon>dalbergioids sensu lato</taxon>
        <taxon>Dalbergieae</taxon>
        <taxon>Pterocarpus clade</taxon>
        <taxon>Stylosanthes</taxon>
    </lineage>
</organism>
<name>A0ABU6SLH9_9FABA</name>
<gene>
    <name evidence="2" type="ORF">PIB30_060146</name>
</gene>
<feature type="region of interest" description="Disordered" evidence="1">
    <location>
        <begin position="36"/>
        <end position="74"/>
    </location>
</feature>
<proteinExistence type="predicted"/>
<sequence>MKKKGQTLSLVEFVVVAVKPDYQDPIVFPTVPRQRTAEELDRDGNRLGSEFRNYDKNSPNKSSGGGDNSSNSRW</sequence>
<feature type="non-terminal residue" evidence="2">
    <location>
        <position position="74"/>
    </location>
</feature>
<evidence type="ECO:0000313" key="3">
    <source>
        <dbReference type="Proteomes" id="UP001341840"/>
    </source>
</evidence>
<dbReference type="Proteomes" id="UP001341840">
    <property type="component" value="Unassembled WGS sequence"/>
</dbReference>
<feature type="compositionally biased region" description="Low complexity" evidence="1">
    <location>
        <begin position="56"/>
        <end position="74"/>
    </location>
</feature>